<feature type="transmembrane region" description="Helical" evidence="1">
    <location>
        <begin position="207"/>
        <end position="224"/>
    </location>
</feature>
<evidence type="ECO:0000313" key="3">
    <source>
        <dbReference type="Proteomes" id="UP000241559"/>
    </source>
</evidence>
<feature type="transmembrane region" description="Helical" evidence="1">
    <location>
        <begin position="178"/>
        <end position="195"/>
    </location>
</feature>
<keyword evidence="1" id="KW-0812">Transmembrane</keyword>
<organism evidence="2 3">
    <name type="scientific">Mimivirus Bombay</name>
    <dbReference type="NCBI Taxonomy" id="1835008"/>
    <lineage>
        <taxon>Viruses</taxon>
        <taxon>Varidnaviria</taxon>
        <taxon>Bamfordvirae</taxon>
        <taxon>Nucleocytoviricota</taxon>
        <taxon>Megaviricetes</taxon>
        <taxon>Imitervirales</taxon>
        <taxon>Mimiviridae</taxon>
        <taxon>Megamimivirinae</taxon>
        <taxon>Mimivirus</taxon>
        <taxon>Mimivirus bradfordmassiliense</taxon>
    </lineage>
</organism>
<keyword evidence="1" id="KW-1133">Transmembrane helix</keyword>
<feature type="transmembrane region" description="Helical" evidence="1">
    <location>
        <begin position="31"/>
        <end position="47"/>
    </location>
</feature>
<feature type="transmembrane region" description="Helical" evidence="1">
    <location>
        <begin position="81"/>
        <end position="98"/>
    </location>
</feature>
<feature type="transmembrane region" description="Helical" evidence="1">
    <location>
        <begin position="6"/>
        <end position="24"/>
    </location>
</feature>
<evidence type="ECO:0000256" key="1">
    <source>
        <dbReference type="SAM" id="Phobius"/>
    </source>
</evidence>
<dbReference type="EMBL" id="KU761889">
    <property type="protein sequence ID" value="AMZ03251.1"/>
    <property type="molecule type" value="Genomic_DNA"/>
</dbReference>
<name>A0A159ZR09_MIMIV</name>
<reference evidence="2" key="1">
    <citation type="journal article" date="2016" name="Genom Data">
        <title>Isolation and complete genome sequencing of Mimivirus bombay, a Giant Virus in sewage of Mumbai, India.</title>
        <authorList>
            <person name="Chatterjee A."/>
            <person name="Ali F."/>
            <person name="Bange D."/>
            <person name="Kondabagil K."/>
        </authorList>
    </citation>
    <scope>NUCLEOTIDE SEQUENCE [LARGE SCALE GENOMIC DNA]</scope>
    <source>
        <strain evidence="2">1</strain>
    </source>
</reference>
<evidence type="ECO:0000313" key="2">
    <source>
        <dbReference type="EMBL" id="AMZ03251.1"/>
    </source>
</evidence>
<sequence>MLEMQLFFVSYVLYGLGFVSLIFLPTEHQRLYYLHLVSVIIGLIANYEMKFNILLAMFHSAVHNLWPFLKNTGYDDTEKSVYDVFCHTIMMMLCYHRIYYSQNIVIDSEYLFHVLSVLFILGAMINCLVSHLIIDSHHAQLHSIFEYTTIFQAVSTGYWVATMLWYNNLNHQDFYYHWLLWITLMTTNWFIYKFWPKLVGISMRYKYVEAVFIICTWYSGVLSSQKISC</sequence>
<dbReference type="Proteomes" id="UP000241559">
    <property type="component" value="Segment"/>
</dbReference>
<proteinExistence type="predicted"/>
<accession>A0A159ZR09</accession>
<keyword evidence="1" id="KW-0472">Membrane</keyword>
<feature type="transmembrane region" description="Helical" evidence="1">
    <location>
        <begin position="110"/>
        <end position="132"/>
    </location>
</feature>
<feature type="transmembrane region" description="Helical" evidence="1">
    <location>
        <begin position="144"/>
        <end position="166"/>
    </location>
</feature>
<protein>
    <submittedName>
        <fullName evidence="2">Uncharacterized protein</fullName>
    </submittedName>
</protein>